<dbReference type="Pfam" id="PF19291">
    <property type="entry name" value="TREH_N"/>
    <property type="match status" value="1"/>
</dbReference>
<dbReference type="InterPro" id="IPR045582">
    <property type="entry name" value="Trehalase-like_N"/>
</dbReference>
<keyword evidence="4" id="KW-1185">Reference proteome</keyword>
<dbReference type="PANTHER" id="PTHR31616">
    <property type="entry name" value="TREHALASE"/>
    <property type="match status" value="1"/>
</dbReference>
<dbReference type="EMBL" id="BNAI01000001">
    <property type="protein sequence ID" value="GHF10457.1"/>
    <property type="molecule type" value="Genomic_DNA"/>
</dbReference>
<accession>A0A8J3GP99</accession>
<dbReference type="Pfam" id="PF00723">
    <property type="entry name" value="Glyco_hydro_15"/>
    <property type="match status" value="1"/>
</dbReference>
<dbReference type="GO" id="GO:0004553">
    <property type="term" value="F:hydrolase activity, hydrolyzing O-glycosyl compounds"/>
    <property type="evidence" value="ECO:0007669"/>
    <property type="project" value="TreeGrafter"/>
</dbReference>
<dbReference type="AlphaFoldDB" id="A0A8J3GP99"/>
<comment type="caution">
    <text evidence="3">The sequence shown here is derived from an EMBL/GenBank/DDBJ whole genome shotgun (WGS) entry which is preliminary data.</text>
</comment>
<protein>
    <submittedName>
        <fullName evidence="3">Glycoside hydrolase family 15</fullName>
    </submittedName>
</protein>
<organism evidence="3 4">
    <name type="scientific">Pseudolysinimonas yzui</name>
    <dbReference type="NCBI Taxonomy" id="2708254"/>
    <lineage>
        <taxon>Bacteria</taxon>
        <taxon>Bacillati</taxon>
        <taxon>Actinomycetota</taxon>
        <taxon>Actinomycetes</taxon>
        <taxon>Micrococcales</taxon>
        <taxon>Microbacteriaceae</taxon>
        <taxon>Pseudolysinimonas</taxon>
    </lineage>
</organism>
<keyword evidence="3" id="KW-0378">Hydrolase</keyword>
<evidence type="ECO:0000259" key="1">
    <source>
        <dbReference type="Pfam" id="PF00723"/>
    </source>
</evidence>
<dbReference type="InterPro" id="IPR011613">
    <property type="entry name" value="GH15-like"/>
</dbReference>
<reference evidence="3" key="1">
    <citation type="journal article" date="2014" name="Int. J. Syst. Evol. Microbiol.">
        <title>Complete genome sequence of Corynebacterium casei LMG S-19264T (=DSM 44701T), isolated from a smear-ripened cheese.</title>
        <authorList>
            <consortium name="US DOE Joint Genome Institute (JGI-PGF)"/>
            <person name="Walter F."/>
            <person name="Albersmeier A."/>
            <person name="Kalinowski J."/>
            <person name="Ruckert C."/>
        </authorList>
    </citation>
    <scope>NUCLEOTIDE SEQUENCE</scope>
    <source>
        <strain evidence="3">CGMCC 1.16548</strain>
    </source>
</reference>
<sequence>MPLAIEDYALIGDCHTAALVGTNGSIDWLCLPRFDSASTFAGLLGSDDHGHWTVRPLGADRCTDRRYDGDSFTLVTRWVTESGEVEVIDVMPMAGRRADVIRRVRGIRGTVRVEEVLRIRFDYADAIPWVRQSRSERGRGPHDHALIAVAGPDSVVIRGPRLAADGFCHRAEFDVSAGETVDLVLTWFAAHKPPPPMPDVDAYLAETEAWWTRWAQHLDDNGPYAAAVRRSLLVLRALTHHDTAGIVAAPTTSLPESFGGDRNWDYRYVWLRDASLTLQALMLHGFATEAEQWRDWLLRAIAGDPADVQIMYGVAGERRLPEWEVPTLPGYRGSAPVRVGNGAYSQFQGDVFGEIMLALEQARLIGVGEDRVSWPLQIALLGHIEANLERDDHGIWEIRGTPRRFTQSRAMIWAAFECGIRAVREHGLPGPVERWERIRDELRAEIEQHGFDAERGSYVQYYGGTEVDASLLTLAQIGFVDAADPRMLGTVAAIEHDLLRDGLVLRYRVQSGVDGLQGDEHPFLACSFWLVQQYALSGRLGDARDLMDRLVGLANDVGLLSEEYDTEQQRHVGNTPQAFSHLALVRAADAIDRATKHLETGPLRLENPGAA</sequence>
<dbReference type="PANTHER" id="PTHR31616:SF0">
    <property type="entry name" value="GLUCAN 1,4-ALPHA-GLUCOSIDASE"/>
    <property type="match status" value="1"/>
</dbReference>
<dbReference type="Gene3D" id="1.50.10.10">
    <property type="match status" value="1"/>
</dbReference>
<dbReference type="InterPro" id="IPR012341">
    <property type="entry name" value="6hp_glycosidase-like_sf"/>
</dbReference>
<gene>
    <name evidence="3" type="ORF">GCM10011600_09500</name>
</gene>
<dbReference type="RefSeq" id="WP_191282226.1">
    <property type="nucleotide sequence ID" value="NZ_BNAI01000001.1"/>
</dbReference>
<proteinExistence type="predicted"/>
<feature type="domain" description="GH15-like" evidence="1">
    <location>
        <begin position="224"/>
        <end position="588"/>
    </location>
</feature>
<evidence type="ECO:0000313" key="4">
    <source>
        <dbReference type="Proteomes" id="UP000617531"/>
    </source>
</evidence>
<name>A0A8J3GP99_9MICO</name>
<evidence type="ECO:0000259" key="2">
    <source>
        <dbReference type="Pfam" id="PF19291"/>
    </source>
</evidence>
<dbReference type="Proteomes" id="UP000617531">
    <property type="component" value="Unassembled WGS sequence"/>
</dbReference>
<dbReference type="GO" id="GO:0005975">
    <property type="term" value="P:carbohydrate metabolic process"/>
    <property type="evidence" value="ECO:0007669"/>
    <property type="project" value="InterPro"/>
</dbReference>
<dbReference type="SUPFAM" id="SSF48208">
    <property type="entry name" value="Six-hairpin glycosidases"/>
    <property type="match status" value="1"/>
</dbReference>
<feature type="domain" description="Trehalase-like N-terminal" evidence="2">
    <location>
        <begin position="4"/>
        <end position="114"/>
    </location>
</feature>
<reference evidence="3" key="2">
    <citation type="submission" date="2020-09" db="EMBL/GenBank/DDBJ databases">
        <authorList>
            <person name="Sun Q."/>
            <person name="Zhou Y."/>
        </authorList>
    </citation>
    <scope>NUCLEOTIDE SEQUENCE</scope>
    <source>
        <strain evidence="3">CGMCC 1.16548</strain>
    </source>
</reference>
<dbReference type="InterPro" id="IPR008928">
    <property type="entry name" value="6-hairpin_glycosidase_sf"/>
</dbReference>
<evidence type="ECO:0000313" key="3">
    <source>
        <dbReference type="EMBL" id="GHF10457.1"/>
    </source>
</evidence>